<comment type="caution">
    <text evidence="1">The sequence shown here is derived from an EMBL/GenBank/DDBJ whole genome shotgun (WGS) entry which is preliminary data.</text>
</comment>
<dbReference type="AlphaFoldDB" id="A0ABD0YEI1"/>
<proteinExistence type="predicted"/>
<keyword evidence="2" id="KW-1185">Reference proteome</keyword>
<gene>
    <name evidence="1" type="ORF">AAG570_012654</name>
</gene>
<protein>
    <submittedName>
        <fullName evidence="1">Uncharacterized protein</fullName>
    </submittedName>
</protein>
<reference evidence="1 2" key="1">
    <citation type="submission" date="2024-07" db="EMBL/GenBank/DDBJ databases">
        <title>Chromosome-level genome assembly of the water stick insect Ranatra chinensis (Heteroptera: Nepidae).</title>
        <authorList>
            <person name="Liu X."/>
        </authorList>
    </citation>
    <scope>NUCLEOTIDE SEQUENCE [LARGE SCALE GENOMIC DNA]</scope>
    <source>
        <strain evidence="1">Cailab_2021Rc</strain>
        <tissue evidence="1">Muscle</tissue>
    </source>
</reference>
<dbReference type="Proteomes" id="UP001558652">
    <property type="component" value="Unassembled WGS sequence"/>
</dbReference>
<evidence type="ECO:0000313" key="1">
    <source>
        <dbReference type="EMBL" id="KAL1129710.1"/>
    </source>
</evidence>
<organism evidence="1 2">
    <name type="scientific">Ranatra chinensis</name>
    <dbReference type="NCBI Taxonomy" id="642074"/>
    <lineage>
        <taxon>Eukaryota</taxon>
        <taxon>Metazoa</taxon>
        <taxon>Ecdysozoa</taxon>
        <taxon>Arthropoda</taxon>
        <taxon>Hexapoda</taxon>
        <taxon>Insecta</taxon>
        <taxon>Pterygota</taxon>
        <taxon>Neoptera</taxon>
        <taxon>Paraneoptera</taxon>
        <taxon>Hemiptera</taxon>
        <taxon>Heteroptera</taxon>
        <taxon>Panheteroptera</taxon>
        <taxon>Nepomorpha</taxon>
        <taxon>Nepidae</taxon>
        <taxon>Ranatrinae</taxon>
        <taxon>Ranatra</taxon>
    </lineage>
</organism>
<dbReference type="EMBL" id="JBFDAA010000008">
    <property type="protein sequence ID" value="KAL1129710.1"/>
    <property type="molecule type" value="Genomic_DNA"/>
</dbReference>
<sequence>MSAERRVLRPRSCRHVSECKPSQSVYYYKYFLSRLEHHVCLYHARQFLRRWRQHMRRLLRTSLVFGFGACLALDNHPGHSPGHRRPVRRRPPYRHRSHLCSFISFVEHCNPLPCSRFQDHLQPPVIQEGEGPTTLVEPTPLVSPELGSLPAFLAPPPPTTPISSLSIARLILSVFHLGQYGAYGYPASVCG</sequence>
<accession>A0ABD0YEI1</accession>
<name>A0ABD0YEI1_9HEMI</name>
<evidence type="ECO:0000313" key="2">
    <source>
        <dbReference type="Proteomes" id="UP001558652"/>
    </source>
</evidence>